<comment type="caution">
    <text evidence="1">The sequence shown here is derived from an EMBL/GenBank/DDBJ whole genome shotgun (WGS) entry which is preliminary data.</text>
</comment>
<sequence length="426" mass="48559">MDDEQFREAGHQLLDFALSYFNGLRNQPVLPDVAPGYLASLVPPEAPQEPEKWEDIFKDIERVILPGMTHWHSPHFHAYFPTGQSPPSLLADMLSSTFAIVGFTWIASPANTELEMMVMDWLGKAIDLPSHFLFSTPGINGGGVIQSTASECTLTAVLAAKTKLTTFLLQQNPSLRPCQVWDKLVVYASCQAHSSVERAALLASVRFHVLNTDDKLAVRGPTLRAVVQEDRRLGFIPMAHVSSFSMNPHKWLLVNVDCSAMWFRKRTDIEEAFKVNPLYLKHDNEGGKVPDYRHWTIPLGRRFRSLKLWFVFRCYGINGLQAHIRQQIDLAREFEQLVNEHEHFEVVVPVTMALVCFRFKGSNADNEDLLQILHKRRTIYLTPTKLRGVFVLRFAICSRLTKYEDVRYAWHEICAALQTLEQQQGG</sequence>
<protein>
    <submittedName>
        <fullName evidence="1">Uncharacterized protein</fullName>
    </submittedName>
</protein>
<name>A0ACB8DSK0_DERSI</name>
<organism evidence="1 2">
    <name type="scientific">Dermacentor silvarum</name>
    <name type="common">Tick</name>
    <dbReference type="NCBI Taxonomy" id="543639"/>
    <lineage>
        <taxon>Eukaryota</taxon>
        <taxon>Metazoa</taxon>
        <taxon>Ecdysozoa</taxon>
        <taxon>Arthropoda</taxon>
        <taxon>Chelicerata</taxon>
        <taxon>Arachnida</taxon>
        <taxon>Acari</taxon>
        <taxon>Parasitiformes</taxon>
        <taxon>Ixodida</taxon>
        <taxon>Ixodoidea</taxon>
        <taxon>Ixodidae</taxon>
        <taxon>Rhipicephalinae</taxon>
        <taxon>Dermacentor</taxon>
    </lineage>
</organism>
<accession>A0ACB8DSK0</accession>
<proteinExistence type="predicted"/>
<reference evidence="1" key="1">
    <citation type="submission" date="2020-05" db="EMBL/GenBank/DDBJ databases">
        <title>Large-scale comparative analyses of tick genomes elucidate their genetic diversity and vector capacities.</title>
        <authorList>
            <person name="Jia N."/>
            <person name="Wang J."/>
            <person name="Shi W."/>
            <person name="Du L."/>
            <person name="Sun Y."/>
            <person name="Zhan W."/>
            <person name="Jiang J."/>
            <person name="Wang Q."/>
            <person name="Zhang B."/>
            <person name="Ji P."/>
            <person name="Sakyi L.B."/>
            <person name="Cui X."/>
            <person name="Yuan T."/>
            <person name="Jiang B."/>
            <person name="Yang W."/>
            <person name="Lam T.T.-Y."/>
            <person name="Chang Q."/>
            <person name="Ding S."/>
            <person name="Wang X."/>
            <person name="Zhu J."/>
            <person name="Ruan X."/>
            <person name="Zhao L."/>
            <person name="Wei J."/>
            <person name="Que T."/>
            <person name="Du C."/>
            <person name="Cheng J."/>
            <person name="Dai P."/>
            <person name="Han X."/>
            <person name="Huang E."/>
            <person name="Gao Y."/>
            <person name="Liu J."/>
            <person name="Shao H."/>
            <person name="Ye R."/>
            <person name="Li L."/>
            <person name="Wei W."/>
            <person name="Wang X."/>
            <person name="Wang C."/>
            <person name="Yang T."/>
            <person name="Huo Q."/>
            <person name="Li W."/>
            <person name="Guo W."/>
            <person name="Chen H."/>
            <person name="Zhou L."/>
            <person name="Ni X."/>
            <person name="Tian J."/>
            <person name="Zhou Y."/>
            <person name="Sheng Y."/>
            <person name="Liu T."/>
            <person name="Pan Y."/>
            <person name="Xia L."/>
            <person name="Li J."/>
            <person name="Zhao F."/>
            <person name="Cao W."/>
        </authorList>
    </citation>
    <scope>NUCLEOTIDE SEQUENCE</scope>
    <source>
        <strain evidence="1">Dsil-2018</strain>
    </source>
</reference>
<evidence type="ECO:0000313" key="1">
    <source>
        <dbReference type="EMBL" id="KAH7977422.1"/>
    </source>
</evidence>
<dbReference type="EMBL" id="CM023470">
    <property type="protein sequence ID" value="KAH7977422.1"/>
    <property type="molecule type" value="Genomic_DNA"/>
</dbReference>
<gene>
    <name evidence="1" type="ORF">HPB49_001480</name>
</gene>
<keyword evidence="2" id="KW-1185">Reference proteome</keyword>
<evidence type="ECO:0000313" key="2">
    <source>
        <dbReference type="Proteomes" id="UP000821865"/>
    </source>
</evidence>
<dbReference type="Proteomes" id="UP000821865">
    <property type="component" value="Chromosome 1"/>
</dbReference>